<sequence length="3078" mass="348675">MLSAAKVPLFFWAEAIATTYFTQNCSLVIPRHAKTPYHIINERKPSVKFFHIFGSLCYIVRDGENLDKMKEKGDACIFVGYSCSRLKIHLIGRSRLIKEHCVKHSLFLQLVDERLLLPPKQTPPEADKTSCTSLLLDLLAQKGYTDERDDIINIVSLRKYSNIDVGSDNSVLDDVVTVLMLFLSVDDSRAYRVFNKRTRVIVETIHVNFDELPQMASDHVSSDPVPEYQRMALKHDSLSPDTQCKENVTQEDKTVTTLNELDLLFSLMFDELHNGTSKVVLKSSAVSTADAPNQRQQQNTSLLNNLSTPDPTCQVPPQVPTVASTENMNQAEMVKEHAQVENDEFINIFCTPVQDQGETSSRHVDSSNMHTFYQHHPSKHHWTKDHPLEQVIGNPLQSVRTRRQLESDGKMCMFALTVSRTKPNNIKEAMADSAWVESIQEGVDFEESFAPVARLEAVRLFIAYAAHKSFTVYQMDVKTAFLYGPLKEEMVQKLVLKNVEKGTVQREVRPVWNNAMRTNHQNFSNSRRTFAPTAVLTKSGIVPISTARHSRAATMVNAAMPINTTASKPLVNVIKPRQNSLQTSHSLSRRPFYQQTTLKNRNLNNNVYTDKADYVNTAKRNNVTSAVGNQGITVVKILVVKPHFKTPYEMFKGRSPALSFMRPFGCHVTILNTLDQLGKFDIKSDEGIFVGYSTISKAFRVYNIRTRKVKENLHITFLENKPIIAGSGPEWLFNIDALSKSMNYTPVSVDNSLFYSSSQASDGHNKDKHGLSQASKNDNQERPNAESSTKTINTAGPVNTATPTYANYPNDPLMPNLEDAGIFNDAYDDRDKGAEADYNNLETIILIRSIPSTRIHKDHPKEHIIREFPDRVYKVEKALYSLHQAPRAWYETLSTYLLDNGFRKGTIDKTLFIKQIKDGILLVQVYVDDIIFGSTKRPEVMFAMCACSRFQVQPKVSHMHAVKRIFRYLKGHPTLGLWYPKDSPLELIASSENDYAGASLDRKSTTRGCQFLGKMTTGKELSNTLMAGSLPKTTLPTLLSEKVSQKNLEKSTRASAIICLTTNQKFNFSKYILDNLKKNLEAGVPFYMFPRKHKPMRKEKKKRKAPKVSPTKLPTEDPIPTTSNDPLPSGEDDMAHEETVLSMHDATDVDGKEVTEEMVKVITTAKIIVDEVSTTGGELNAANEEPVSAAPTNITTAQPSEAIKTTVDISTAPKAKRIVFYDIEEATTRTASSKVQVKDKGKAKLVEEPKVLKSRKAHIAIDTEVARRIEAEWNADRQDNIDRNEVVEQVQSRQSDAVRKYQALKRKPVSVAQARKNMMIYLKNMAGFKMEFFKGMSYEEARPLFEEEYNKKVEKDQTAKKQKGDELEKENAEKQKLKEQQEAKELKRNLEIVPDDVFVNVAPLSSKPLTIVDYKIYKEGKKDHFQIIRANGNHQMVILGWVLPRSHCCVLVVFHLWNKEKLVAVCLKVAVYLKVLHFESCDLPSSCVLPLCFGEPDLPVPVPETFHEQTDEALTENDIKQMDADDQAIQTILLGLSKDVYAAVDSSDFTQIDDFLKMNQNENGGIQVSHNAVQNLGAQNGGNQNGLVVVPGITNQNGTCNIIAARAEGTGSGNQVRCYNCRGLGHISRNCTARPRRMDAAYLQTQLFIAQKEEARIQLQAKEFDFMAAAGDLDEIEKVNTNCILMVNLQHTSTSGTQLDKAPVYDTDGSAEVQLNDKCYDNEIFNMVTQEEQYTDLLELILKPQLVPQNDNHITYVAPSMVQSGGTVETSSTPNEETHAHQETVYRNLIDQAAHVNMEADESLDKQKSLELKIERLLKASVSHVIMYIVQSGFVDVPSDLQTELERMKEKLEHCIIKKEKEYAVERLQPQLRDLKAKSSDTPSASNTLDPLNQKLEIKIVELVFQVVNYEREISHLKTTYKNLFDSITSNRAHAKLHNLIYENAKLRVQLFENTPESINNTSGTSVTPQVDKPKLIVVTPYSKKLHASIPSHSVPQRKEFNVVKHSNVIAPGMFKIDPSQTSRADLVPNNQSSASIRTNPITNFQRHVTFKENVSSETVNASFTGLVHTVRTRRPQPKGNTRNARVPSASKSSKVKKNVTVVQICLWCIDSGCSKHMTRNIKLLINFVWKFLGAIRFGNDHIAAILGYGDLKWGNITITRVYFVEGLGHNLFLVGQFCDVDLEVAFWRNTCFIKDIDGVDLLKGNRSTNLYTINFCDMASASPICLMARATPTKTKDETPEVIKNFVKKIYVHLQAPVVIVRTDNGTEFKNHALKEYFDSVGITHETSAVKTPQQNGVVERRNHKLVKAARTMRTKKIMETMNVSFDELSAMAFEQNSSKLGLQSLNLAPSPTASAADNVPNAVFEGDLFVNPFATPSTESVVSSTQYVDSSNMHTFYQPYPYDYQWTKDHPLEQVIEEPSRLVLTRSQLKTNGDMCIYALTVSIMEPRTVKEALTDPAWIESMQEELHQFIRLDVWELVPSPNDIKPLTLKWLLKNKHDEENTVIRNKTRLVVRGYRQEEGIDFKGSFAPVARMEAIRIFLAYAAHKGFTMYQIDVKTAFLHGSLKEDVYQASKAWYDELSTFLLQNGFSKGIIEPTLFTRRFDDDILVVYVYVDDIIFGSTNPRYATLFSDLMKSRFKMSMMGEMTFFLGLQVNQSPSDIKDKLDLDQIGTLINATKYHSMIGALMYLTSSRPGIVHATCVYARYQAQPIKKHLKEVKRIFRYLRGTVNMGLWYTKDSGFELTGFSDADYAGCKDTFKSTLESEYVSPSACCAQVLWMRTQLTDYGYHFNKILIYFDSKLAIAITYNPVQHSRMKHIAVRYHFIKEHVEKCTIELYFVKTDYQLADIFTKALPVDRFNYLVRRLGMRSLYHQELDRLAKLHKNRRDLPKDTPIDRLEVLRYDIGKRSKVRMGRMPAETELTLGTNPTRRSDLRTAGAATKPCQGDFSEFYLITGSIYTDQWRTVVTETVFNEREQRLFHLYMLFKLTLIGGLIKGVTTFSSQIAGILLFLIQRYIKDLKGPYTHNTLLHALMYKIFLKENQIKIIDYKHAEGTAKNSQDNKVLRLDVKMYAMTTP</sequence>
<reference evidence="7" key="1">
    <citation type="journal article" date="2019" name="Sci. Rep.">
        <title>Draft genome of Tanacetum cinerariifolium, the natural source of mosquito coil.</title>
        <authorList>
            <person name="Yamashiro T."/>
            <person name="Shiraishi A."/>
            <person name="Satake H."/>
            <person name="Nakayama K."/>
        </authorList>
    </citation>
    <scope>NUCLEOTIDE SEQUENCE</scope>
</reference>
<keyword evidence="2" id="KW-0479">Metal-binding</keyword>
<dbReference type="GO" id="GO:0015074">
    <property type="term" value="P:DNA integration"/>
    <property type="evidence" value="ECO:0007669"/>
    <property type="project" value="InterPro"/>
</dbReference>
<keyword evidence="1" id="KW-0064">Aspartyl protease</keyword>
<feature type="region of interest" description="Disordered" evidence="3">
    <location>
        <begin position="288"/>
        <end position="317"/>
    </location>
</feature>
<protein>
    <submittedName>
        <fullName evidence="7">Retrovirus-related Pol polyprotein from transposon TNT 1-94</fullName>
    </submittedName>
</protein>
<evidence type="ECO:0000256" key="4">
    <source>
        <dbReference type="SAM" id="Phobius"/>
    </source>
</evidence>
<dbReference type="PANTHER" id="PTHR11439:SF495">
    <property type="entry name" value="REVERSE TRANSCRIPTASE, RNA-DEPENDENT DNA POLYMERASE-RELATED"/>
    <property type="match status" value="1"/>
</dbReference>
<keyword evidence="4" id="KW-0472">Membrane</keyword>
<dbReference type="PROSITE" id="PS50158">
    <property type="entry name" value="ZF_CCHC"/>
    <property type="match status" value="1"/>
</dbReference>
<feature type="compositionally biased region" description="Polar residues" evidence="3">
    <location>
        <begin position="785"/>
        <end position="807"/>
    </location>
</feature>
<feature type="compositionally biased region" description="Low complexity" evidence="3">
    <location>
        <begin position="308"/>
        <end position="317"/>
    </location>
</feature>
<dbReference type="GO" id="GO:0008270">
    <property type="term" value="F:zinc ion binding"/>
    <property type="evidence" value="ECO:0007669"/>
    <property type="project" value="UniProtKB-KW"/>
</dbReference>
<feature type="compositionally biased region" description="Basic residues" evidence="3">
    <location>
        <begin position="1093"/>
        <end position="1106"/>
    </location>
</feature>
<dbReference type="InterPro" id="IPR036875">
    <property type="entry name" value="Znf_CCHC_sf"/>
</dbReference>
<dbReference type="Gene3D" id="3.30.420.10">
    <property type="entry name" value="Ribonuclease H-like superfamily/Ribonuclease H"/>
    <property type="match status" value="1"/>
</dbReference>
<keyword evidence="2" id="KW-0862">Zinc</keyword>
<dbReference type="Pfam" id="PF00098">
    <property type="entry name" value="zf-CCHC"/>
    <property type="match status" value="1"/>
</dbReference>
<dbReference type="InterPro" id="IPR013103">
    <property type="entry name" value="RVT_2"/>
</dbReference>
<dbReference type="InterPro" id="IPR043502">
    <property type="entry name" value="DNA/RNA_pol_sf"/>
</dbReference>
<feature type="transmembrane region" description="Helical" evidence="4">
    <location>
        <begin position="2981"/>
        <end position="3014"/>
    </location>
</feature>
<evidence type="ECO:0000256" key="1">
    <source>
        <dbReference type="ARBA" id="ARBA00022750"/>
    </source>
</evidence>
<dbReference type="Pfam" id="PF07727">
    <property type="entry name" value="RVT_2"/>
    <property type="match status" value="4"/>
</dbReference>
<dbReference type="Pfam" id="PF25597">
    <property type="entry name" value="SH3_retrovirus"/>
    <property type="match status" value="1"/>
</dbReference>
<dbReference type="InterPro" id="IPR036397">
    <property type="entry name" value="RNaseH_sf"/>
</dbReference>
<evidence type="ECO:0000259" key="6">
    <source>
        <dbReference type="PROSITE" id="PS50994"/>
    </source>
</evidence>
<feature type="compositionally biased region" description="Polar residues" evidence="3">
    <location>
        <begin position="288"/>
        <end position="307"/>
    </location>
</feature>
<feature type="region of interest" description="Disordered" evidence="3">
    <location>
        <begin position="1352"/>
        <end position="1380"/>
    </location>
</feature>
<dbReference type="GO" id="GO:0004190">
    <property type="term" value="F:aspartic-type endopeptidase activity"/>
    <property type="evidence" value="ECO:0007669"/>
    <property type="project" value="UniProtKB-KW"/>
</dbReference>
<feature type="domain" description="Integrase catalytic" evidence="6">
    <location>
        <begin position="2182"/>
        <end position="2370"/>
    </location>
</feature>
<organism evidence="7">
    <name type="scientific">Tanacetum cinerariifolium</name>
    <name type="common">Dalmatian daisy</name>
    <name type="synonym">Chrysanthemum cinerariifolium</name>
    <dbReference type="NCBI Taxonomy" id="118510"/>
    <lineage>
        <taxon>Eukaryota</taxon>
        <taxon>Viridiplantae</taxon>
        <taxon>Streptophyta</taxon>
        <taxon>Embryophyta</taxon>
        <taxon>Tracheophyta</taxon>
        <taxon>Spermatophyta</taxon>
        <taxon>Magnoliopsida</taxon>
        <taxon>eudicotyledons</taxon>
        <taxon>Gunneridae</taxon>
        <taxon>Pentapetalae</taxon>
        <taxon>asterids</taxon>
        <taxon>campanulids</taxon>
        <taxon>Asterales</taxon>
        <taxon>Asteraceae</taxon>
        <taxon>Asteroideae</taxon>
        <taxon>Anthemideae</taxon>
        <taxon>Anthemidinae</taxon>
        <taxon>Tanacetum</taxon>
    </lineage>
</organism>
<evidence type="ECO:0000256" key="3">
    <source>
        <dbReference type="SAM" id="MobiDB-lite"/>
    </source>
</evidence>
<dbReference type="GO" id="GO:0003676">
    <property type="term" value="F:nucleic acid binding"/>
    <property type="evidence" value="ECO:0007669"/>
    <property type="project" value="InterPro"/>
</dbReference>
<dbReference type="SUPFAM" id="SSF53098">
    <property type="entry name" value="Ribonuclease H-like"/>
    <property type="match status" value="1"/>
</dbReference>
<feature type="region of interest" description="Disordered" evidence="3">
    <location>
        <begin position="1093"/>
        <end position="1132"/>
    </location>
</feature>
<dbReference type="InterPro" id="IPR001584">
    <property type="entry name" value="Integrase_cat-core"/>
</dbReference>
<dbReference type="PANTHER" id="PTHR11439">
    <property type="entry name" value="GAG-POL-RELATED RETROTRANSPOSON"/>
    <property type="match status" value="1"/>
</dbReference>
<evidence type="ECO:0000259" key="5">
    <source>
        <dbReference type="PROSITE" id="PS50158"/>
    </source>
</evidence>
<dbReference type="InterPro" id="IPR001878">
    <property type="entry name" value="Znf_CCHC"/>
</dbReference>
<evidence type="ECO:0000313" key="7">
    <source>
        <dbReference type="EMBL" id="GEU84575.1"/>
    </source>
</evidence>
<dbReference type="SMART" id="SM00343">
    <property type="entry name" value="ZnF_C2HC"/>
    <property type="match status" value="1"/>
</dbReference>
<feature type="region of interest" description="Disordered" evidence="3">
    <location>
        <begin position="2074"/>
        <end position="2093"/>
    </location>
</feature>
<dbReference type="InterPro" id="IPR054722">
    <property type="entry name" value="PolX-like_BBD"/>
</dbReference>
<feature type="domain" description="CCHC-type" evidence="5">
    <location>
        <begin position="1617"/>
        <end position="1631"/>
    </location>
</feature>
<proteinExistence type="predicted"/>
<keyword evidence="4" id="KW-1133">Transmembrane helix</keyword>
<dbReference type="Gene3D" id="4.10.60.10">
    <property type="entry name" value="Zinc finger, CCHC-type"/>
    <property type="match status" value="1"/>
</dbReference>
<dbReference type="InterPro" id="IPR012337">
    <property type="entry name" value="RNaseH-like_sf"/>
</dbReference>
<evidence type="ECO:0000256" key="2">
    <source>
        <dbReference type="PROSITE-ProRule" id="PRU00047"/>
    </source>
</evidence>
<keyword evidence="1" id="KW-0645">Protease</keyword>
<feature type="region of interest" description="Disordered" evidence="3">
    <location>
        <begin position="758"/>
        <end position="811"/>
    </location>
</feature>
<dbReference type="Pfam" id="PF22936">
    <property type="entry name" value="Pol_BBD"/>
    <property type="match status" value="1"/>
</dbReference>
<gene>
    <name evidence="7" type="ORF">Tci_056553</name>
</gene>
<dbReference type="PROSITE" id="PS50994">
    <property type="entry name" value="INTEGRASE"/>
    <property type="match status" value="1"/>
</dbReference>
<dbReference type="SUPFAM" id="SSF57756">
    <property type="entry name" value="Retrovirus zinc finger-like domains"/>
    <property type="match status" value="1"/>
</dbReference>
<keyword evidence="1" id="KW-0378">Hydrolase</keyword>
<keyword evidence="2" id="KW-0863">Zinc-finger</keyword>
<accession>A0A6L2NJ07</accession>
<comment type="caution">
    <text evidence="7">The sequence shown here is derived from an EMBL/GenBank/DDBJ whole genome shotgun (WGS) entry which is preliminary data.</text>
</comment>
<dbReference type="SUPFAM" id="SSF56672">
    <property type="entry name" value="DNA/RNA polymerases"/>
    <property type="match status" value="1"/>
</dbReference>
<dbReference type="EMBL" id="BKCJ010008924">
    <property type="protein sequence ID" value="GEU84575.1"/>
    <property type="molecule type" value="Genomic_DNA"/>
</dbReference>
<dbReference type="InterPro" id="IPR057670">
    <property type="entry name" value="SH3_retrovirus"/>
</dbReference>
<keyword evidence="4" id="KW-0812">Transmembrane</keyword>
<dbReference type="CDD" id="cd09272">
    <property type="entry name" value="RNase_HI_RT_Ty1"/>
    <property type="match status" value="1"/>
</dbReference>
<name>A0A6L2NJ07_TANCI</name>